<feature type="domain" description="MYND-type" evidence="4">
    <location>
        <begin position="13"/>
        <end position="55"/>
    </location>
</feature>
<keyword evidence="1" id="KW-0479">Metal-binding</keyword>
<evidence type="ECO:0000256" key="2">
    <source>
        <dbReference type="ARBA" id="ARBA00022771"/>
    </source>
</evidence>
<sequence length="296" mass="34470">MPRMNLGLPYNHCSHSPCPAGFQSSNLLRCGACQAVKYCGKPHQKADRPRHKVQCVPIKQTKDKLTKEELKLRANPGDDTNGNPFDNSVGLFWFFKSTRPYMQARHDYIKAYDFIKWYAVKGDSNYDWRDMSLPFLDLKGEDAFEAVTEKPYYYDVSFKMALTLIKIRLMKDLESLQGFLQKKPKATGEERYDYLQEEAMSDILLQRADIVAKDDYKDLIAELKRQVLQLYKMVKEDNKHIWPGIENPNLYAYDVPTAYSPGSREEAVLIFRNSWYSWSETEPAISYIRGVIKNDR</sequence>
<dbReference type="InterPro" id="IPR002893">
    <property type="entry name" value="Znf_MYND"/>
</dbReference>
<evidence type="ECO:0000313" key="5">
    <source>
        <dbReference type="EMBL" id="ENH74269.1"/>
    </source>
</evidence>
<protein>
    <recommendedName>
        <fullName evidence="4">MYND-type domain-containing protein</fullName>
    </recommendedName>
</protein>
<reference evidence="6" key="2">
    <citation type="journal article" date="2014" name="PLoS ONE">
        <title>Genome and Transcriptome Analysis of the Fungal Pathogen Fusarium oxysporum f. sp. cubense Causing Banana Vascular Wilt Disease.</title>
        <authorList>
            <person name="Guo L."/>
            <person name="Han L."/>
            <person name="Yang L."/>
            <person name="Zeng H."/>
            <person name="Fan D."/>
            <person name="Zhu Y."/>
            <person name="Feng Y."/>
            <person name="Wang G."/>
            <person name="Peng C."/>
            <person name="Jiang X."/>
            <person name="Zhou D."/>
            <person name="Ni P."/>
            <person name="Liang C."/>
            <person name="Liu L."/>
            <person name="Wang J."/>
            <person name="Mao C."/>
            <person name="Fang X."/>
            <person name="Peng M."/>
            <person name="Huang J."/>
        </authorList>
    </citation>
    <scope>NUCLEOTIDE SEQUENCE [LARGE SCALE GENOMIC DNA]</scope>
    <source>
        <strain evidence="6">race 1</strain>
    </source>
</reference>
<dbReference type="HOGENOM" id="CLU_041470_1_0_1"/>
<accession>N4UGC7</accession>
<evidence type="ECO:0000259" key="4">
    <source>
        <dbReference type="PROSITE" id="PS01360"/>
    </source>
</evidence>
<dbReference type="PROSITE" id="PS01360">
    <property type="entry name" value="ZF_MYND_1"/>
    <property type="match status" value="1"/>
</dbReference>
<proteinExistence type="predicted"/>
<dbReference type="STRING" id="1229664.N4UGC7"/>
<keyword evidence="3" id="KW-0862">Zinc</keyword>
<dbReference type="Proteomes" id="UP000016928">
    <property type="component" value="Unassembled WGS sequence"/>
</dbReference>
<dbReference type="OrthoDB" id="5952526at2759"/>
<dbReference type="Gene3D" id="6.10.140.2220">
    <property type="match status" value="1"/>
</dbReference>
<dbReference type="VEuPathDB" id="FungiDB:FOC1_g10004874"/>
<dbReference type="OMA" id="HYWPALH"/>
<evidence type="ECO:0000313" key="6">
    <source>
        <dbReference type="Proteomes" id="UP000016928"/>
    </source>
</evidence>
<gene>
    <name evidence="5" type="ORF">FOC1_g10004874</name>
</gene>
<dbReference type="EMBL" id="KB730036">
    <property type="protein sequence ID" value="ENH74269.1"/>
    <property type="molecule type" value="Genomic_DNA"/>
</dbReference>
<reference evidence="6" key="1">
    <citation type="submission" date="2012-09" db="EMBL/GenBank/DDBJ databases">
        <title>Genome sequencing and comparative transcriptomics of race 1 and race 4 of banana pathogen: Fusarium oxysporum f. sp. cubense.</title>
        <authorList>
            <person name="Fang X."/>
            <person name="Huang J."/>
        </authorList>
    </citation>
    <scope>NUCLEOTIDE SEQUENCE [LARGE SCALE GENOMIC DNA]</scope>
    <source>
        <strain evidence="6">race 1</strain>
    </source>
</reference>
<organism evidence="5 6">
    <name type="scientific">Fusarium oxysporum f. sp. cubense (strain race 1)</name>
    <name type="common">Panama disease fungus</name>
    <dbReference type="NCBI Taxonomy" id="1229664"/>
    <lineage>
        <taxon>Eukaryota</taxon>
        <taxon>Fungi</taxon>
        <taxon>Dikarya</taxon>
        <taxon>Ascomycota</taxon>
        <taxon>Pezizomycotina</taxon>
        <taxon>Sordariomycetes</taxon>
        <taxon>Hypocreomycetidae</taxon>
        <taxon>Hypocreales</taxon>
        <taxon>Nectriaceae</taxon>
        <taxon>Fusarium</taxon>
        <taxon>Fusarium oxysporum species complex</taxon>
    </lineage>
</organism>
<dbReference type="GO" id="GO:0008270">
    <property type="term" value="F:zinc ion binding"/>
    <property type="evidence" value="ECO:0007669"/>
    <property type="project" value="UniProtKB-KW"/>
</dbReference>
<keyword evidence="2" id="KW-0863">Zinc-finger</keyword>
<evidence type="ECO:0000256" key="3">
    <source>
        <dbReference type="ARBA" id="ARBA00022833"/>
    </source>
</evidence>
<dbReference type="Pfam" id="PF01753">
    <property type="entry name" value="zf-MYND"/>
    <property type="match status" value="1"/>
</dbReference>
<evidence type="ECO:0000256" key="1">
    <source>
        <dbReference type="ARBA" id="ARBA00022723"/>
    </source>
</evidence>
<dbReference type="SUPFAM" id="SSF144232">
    <property type="entry name" value="HIT/MYND zinc finger-like"/>
    <property type="match status" value="1"/>
</dbReference>
<name>N4UGC7_FUSC1</name>
<dbReference type="AlphaFoldDB" id="N4UGC7"/>